<dbReference type="InterPro" id="IPR031259">
    <property type="entry name" value="ILBP"/>
</dbReference>
<comment type="similarity">
    <text evidence="2 7">Belongs to the calycin superfamily. Fatty-acid binding protein (FABP) family.</text>
</comment>
<dbReference type="EMBL" id="RHFK02000049">
    <property type="protein sequence ID" value="TWW54893.1"/>
    <property type="molecule type" value="Genomic_DNA"/>
</dbReference>
<keyword evidence="4" id="KW-0845">Vitamin A</keyword>
<dbReference type="PANTHER" id="PTHR11955">
    <property type="entry name" value="FATTY ACID BINDING PROTEIN"/>
    <property type="match status" value="1"/>
</dbReference>
<dbReference type="InterPro" id="IPR012674">
    <property type="entry name" value="Calycin"/>
</dbReference>
<keyword evidence="7" id="KW-0813">Transport</keyword>
<keyword evidence="5" id="KW-0683">Retinol-binding</keyword>
<protein>
    <recommendedName>
        <fullName evidence="3">Cellular retinoic acid-binding protein 1</fullName>
    </recommendedName>
    <alternativeName>
        <fullName evidence="6">Cellular retinoic acid-binding protein I</fullName>
    </alternativeName>
</protein>
<dbReference type="GO" id="GO:0016918">
    <property type="term" value="F:retinal binding"/>
    <property type="evidence" value="ECO:0007669"/>
    <property type="project" value="UniProtKB-KW"/>
</dbReference>
<evidence type="ECO:0000256" key="4">
    <source>
        <dbReference type="ARBA" id="ARBA00022893"/>
    </source>
</evidence>
<dbReference type="SUPFAM" id="SSF50814">
    <property type="entry name" value="Lipocalins"/>
    <property type="match status" value="1"/>
</dbReference>
<evidence type="ECO:0000256" key="6">
    <source>
        <dbReference type="ARBA" id="ARBA00030108"/>
    </source>
</evidence>
<dbReference type="Gene3D" id="2.40.128.20">
    <property type="match status" value="1"/>
</dbReference>
<name>A0A5C6MJ21_9TELE</name>
<dbReference type="PRINTS" id="PR00178">
    <property type="entry name" value="FATTYACIDBP"/>
</dbReference>
<dbReference type="AlphaFoldDB" id="A0A5C6MJ21"/>
<proteinExistence type="inferred from homology"/>
<comment type="caution">
    <text evidence="9">The sequence shown here is derived from an EMBL/GenBank/DDBJ whole genome shotgun (WGS) entry which is preliminary data.</text>
</comment>
<evidence type="ECO:0000256" key="1">
    <source>
        <dbReference type="ARBA" id="ARBA00003699"/>
    </source>
</evidence>
<evidence type="ECO:0000259" key="8">
    <source>
        <dbReference type="PROSITE" id="PS00214"/>
    </source>
</evidence>
<evidence type="ECO:0000256" key="3">
    <source>
        <dbReference type="ARBA" id="ARBA00013592"/>
    </source>
</evidence>
<dbReference type="FunFam" id="2.40.128.20:FF:000001">
    <property type="entry name" value="Fatty acid-binding protein, adipocyte"/>
    <property type="match status" value="1"/>
</dbReference>
<evidence type="ECO:0000256" key="5">
    <source>
        <dbReference type="ARBA" id="ARBA00023072"/>
    </source>
</evidence>
<evidence type="ECO:0000256" key="2">
    <source>
        <dbReference type="ARBA" id="ARBA00008390"/>
    </source>
</evidence>
<accession>A0A5C6MJ21</accession>
<feature type="domain" description="Cytosolic fatty-acid binding proteins" evidence="8">
    <location>
        <begin position="7"/>
        <end position="24"/>
    </location>
</feature>
<keyword evidence="10" id="KW-1185">Reference proteome</keyword>
<gene>
    <name evidence="9" type="ORF">D4764_0184790</name>
</gene>
<dbReference type="Pfam" id="PF00061">
    <property type="entry name" value="Lipocalin"/>
    <property type="match status" value="1"/>
</dbReference>
<evidence type="ECO:0000313" key="9">
    <source>
        <dbReference type="EMBL" id="TWW54893.1"/>
    </source>
</evidence>
<dbReference type="PROSITE" id="PS00214">
    <property type="entry name" value="FABP"/>
    <property type="match status" value="1"/>
</dbReference>
<dbReference type="GO" id="GO:0019841">
    <property type="term" value="F:retinol binding"/>
    <property type="evidence" value="ECO:0007669"/>
    <property type="project" value="UniProtKB-KW"/>
</dbReference>
<dbReference type="InterPro" id="IPR000463">
    <property type="entry name" value="Fatty_acid-bd"/>
</dbReference>
<organism evidence="9 10">
    <name type="scientific">Takifugu flavidus</name>
    <name type="common">sansaifugu</name>
    <dbReference type="NCBI Taxonomy" id="433684"/>
    <lineage>
        <taxon>Eukaryota</taxon>
        <taxon>Metazoa</taxon>
        <taxon>Chordata</taxon>
        <taxon>Craniata</taxon>
        <taxon>Vertebrata</taxon>
        <taxon>Euteleostomi</taxon>
        <taxon>Actinopterygii</taxon>
        <taxon>Neopterygii</taxon>
        <taxon>Teleostei</taxon>
        <taxon>Neoteleostei</taxon>
        <taxon>Acanthomorphata</taxon>
        <taxon>Eupercaria</taxon>
        <taxon>Tetraodontiformes</taxon>
        <taxon>Tetradontoidea</taxon>
        <taxon>Tetraodontidae</taxon>
        <taxon>Takifugu</taxon>
    </lineage>
</organism>
<dbReference type="Proteomes" id="UP000324091">
    <property type="component" value="Unassembled WGS sequence"/>
</dbReference>
<sequence length="114" mass="13098">MVDAFCATWKLVESENFDDYMKALGRYVTKPTVIISLEGDKVVVRTQSTFKNTEISFKLGEEFDETTADDRNCKSTVSLEGDKLVHVQKWDGKETTFVREIKDGKMVMVRFCLK</sequence>
<dbReference type="InterPro" id="IPR000566">
    <property type="entry name" value="Lipocln_cytosolic_FA-bd_dom"/>
</dbReference>
<evidence type="ECO:0000313" key="10">
    <source>
        <dbReference type="Proteomes" id="UP000324091"/>
    </source>
</evidence>
<comment type="function">
    <text evidence="1">Cytosolic CRABPs may regulate the access of retinoic acid to the nuclear retinoic acid receptors.</text>
</comment>
<evidence type="ECO:0000256" key="7">
    <source>
        <dbReference type="RuleBase" id="RU003696"/>
    </source>
</evidence>
<reference evidence="9 10" key="1">
    <citation type="submission" date="2019-04" db="EMBL/GenBank/DDBJ databases">
        <title>Chromosome genome assembly for Takifugu flavidus.</title>
        <authorList>
            <person name="Xiao S."/>
        </authorList>
    </citation>
    <scope>NUCLEOTIDE SEQUENCE [LARGE SCALE GENOMIC DNA]</scope>
    <source>
        <strain evidence="9">HTHZ2018</strain>
        <tissue evidence="9">Muscle</tissue>
    </source>
</reference>